<protein>
    <submittedName>
        <fullName evidence="1">Uncharacterized protein</fullName>
    </submittedName>
</protein>
<evidence type="ECO:0000313" key="1">
    <source>
        <dbReference type="EMBL" id="KAE8309233.1"/>
    </source>
</evidence>
<sequence length="54" mass="5903">MVSLDEVPITSCTTSLRSVDQFSPPNETMREGYADCVELLLGYGVDEGLYDNDG</sequence>
<gene>
    <name evidence="1" type="ORF">BDV41DRAFT_439992</name>
</gene>
<keyword evidence="2" id="KW-1185">Reference proteome</keyword>
<dbReference type="Proteomes" id="UP000325433">
    <property type="component" value="Unassembled WGS sequence"/>
</dbReference>
<name>A0A5N6VLB3_9EURO</name>
<accession>A0A5N6VLB3</accession>
<evidence type="ECO:0000313" key="2">
    <source>
        <dbReference type="Proteomes" id="UP000325433"/>
    </source>
</evidence>
<dbReference type="EMBL" id="ML738370">
    <property type="protein sequence ID" value="KAE8309233.1"/>
    <property type="molecule type" value="Genomic_DNA"/>
</dbReference>
<dbReference type="AlphaFoldDB" id="A0A5N6VLB3"/>
<organism evidence="1 2">
    <name type="scientific">Aspergillus transmontanensis</name>
    <dbReference type="NCBI Taxonomy" id="1034304"/>
    <lineage>
        <taxon>Eukaryota</taxon>
        <taxon>Fungi</taxon>
        <taxon>Dikarya</taxon>
        <taxon>Ascomycota</taxon>
        <taxon>Pezizomycotina</taxon>
        <taxon>Eurotiomycetes</taxon>
        <taxon>Eurotiomycetidae</taxon>
        <taxon>Eurotiales</taxon>
        <taxon>Aspergillaceae</taxon>
        <taxon>Aspergillus</taxon>
        <taxon>Aspergillus subgen. Circumdati</taxon>
    </lineage>
</organism>
<reference evidence="2" key="1">
    <citation type="submission" date="2019-04" db="EMBL/GenBank/DDBJ databases">
        <title>Friends and foes A comparative genomics studyof 23 Aspergillus species from section Flavi.</title>
        <authorList>
            <consortium name="DOE Joint Genome Institute"/>
            <person name="Kjaerbolling I."/>
            <person name="Vesth T."/>
            <person name="Frisvad J.C."/>
            <person name="Nybo J.L."/>
            <person name="Theobald S."/>
            <person name="Kildgaard S."/>
            <person name="Isbrandt T."/>
            <person name="Kuo A."/>
            <person name="Sato A."/>
            <person name="Lyhne E.K."/>
            <person name="Kogle M.E."/>
            <person name="Wiebenga A."/>
            <person name="Kun R.S."/>
            <person name="Lubbers R.J."/>
            <person name="Makela M.R."/>
            <person name="Barry K."/>
            <person name="Chovatia M."/>
            <person name="Clum A."/>
            <person name="Daum C."/>
            <person name="Haridas S."/>
            <person name="He G."/>
            <person name="LaButti K."/>
            <person name="Lipzen A."/>
            <person name="Mondo S."/>
            <person name="Riley R."/>
            <person name="Salamov A."/>
            <person name="Simmons B.A."/>
            <person name="Magnuson J.K."/>
            <person name="Henrissat B."/>
            <person name="Mortensen U.H."/>
            <person name="Larsen T.O."/>
            <person name="Devries R.P."/>
            <person name="Grigoriev I.V."/>
            <person name="Machida M."/>
            <person name="Baker S.E."/>
            <person name="Andersen M.R."/>
        </authorList>
    </citation>
    <scope>NUCLEOTIDE SEQUENCE [LARGE SCALE GENOMIC DNA]</scope>
    <source>
        <strain evidence="2">CBS 130015</strain>
    </source>
</reference>
<proteinExistence type="predicted"/>